<organism evidence="1 2">
    <name type="scientific">Pseudomonas fluorescens</name>
    <dbReference type="NCBI Taxonomy" id="294"/>
    <lineage>
        <taxon>Bacteria</taxon>
        <taxon>Pseudomonadati</taxon>
        <taxon>Pseudomonadota</taxon>
        <taxon>Gammaproteobacteria</taxon>
        <taxon>Pseudomonadales</taxon>
        <taxon>Pseudomonadaceae</taxon>
        <taxon>Pseudomonas</taxon>
    </lineage>
</organism>
<proteinExistence type="predicted"/>
<sequence length="32" mass="3979">MRSFRNTNQLYNYRFKISNIVNILANSIFNYY</sequence>
<accession>A0A0N8NVZ7</accession>
<name>A0A0N8NVZ7_PSEFL</name>
<evidence type="ECO:0000313" key="2">
    <source>
        <dbReference type="Proteomes" id="UP000050349"/>
    </source>
</evidence>
<reference evidence="1 2" key="1">
    <citation type="submission" date="2015-09" db="EMBL/GenBank/DDBJ databases">
        <authorList>
            <consortium name="Swine Surveillance"/>
        </authorList>
    </citation>
    <scope>NUCLEOTIDE SEQUENCE [LARGE SCALE GENOMIC DNA]</scope>
    <source>
        <strain evidence="1 2">S613</strain>
    </source>
</reference>
<dbReference type="AlphaFoldDB" id="A0A0N8NVZ7"/>
<dbReference type="EMBL" id="LJXB01000088">
    <property type="protein sequence ID" value="KPU55993.1"/>
    <property type="molecule type" value="Genomic_DNA"/>
</dbReference>
<evidence type="ECO:0000313" key="1">
    <source>
        <dbReference type="EMBL" id="KPU55993.1"/>
    </source>
</evidence>
<protein>
    <submittedName>
        <fullName evidence="1">Uncharacterized protein</fullName>
    </submittedName>
</protein>
<dbReference type="Proteomes" id="UP000050349">
    <property type="component" value="Unassembled WGS sequence"/>
</dbReference>
<gene>
    <name evidence="1" type="ORF">AN403_1809</name>
</gene>
<comment type="caution">
    <text evidence="1">The sequence shown here is derived from an EMBL/GenBank/DDBJ whole genome shotgun (WGS) entry which is preliminary data.</text>
</comment>